<gene>
    <name evidence="2" type="ORF">J5N97_029847</name>
</gene>
<evidence type="ECO:0000256" key="1">
    <source>
        <dbReference type="SAM" id="MobiDB-lite"/>
    </source>
</evidence>
<dbReference type="EMBL" id="JAGGNH010000010">
    <property type="protein sequence ID" value="KAJ0962019.1"/>
    <property type="molecule type" value="Genomic_DNA"/>
</dbReference>
<feature type="compositionally biased region" description="Low complexity" evidence="1">
    <location>
        <begin position="85"/>
        <end position="101"/>
    </location>
</feature>
<proteinExistence type="predicted"/>
<organism evidence="2 3">
    <name type="scientific">Dioscorea zingiberensis</name>
    <dbReference type="NCBI Taxonomy" id="325984"/>
    <lineage>
        <taxon>Eukaryota</taxon>
        <taxon>Viridiplantae</taxon>
        <taxon>Streptophyta</taxon>
        <taxon>Embryophyta</taxon>
        <taxon>Tracheophyta</taxon>
        <taxon>Spermatophyta</taxon>
        <taxon>Magnoliopsida</taxon>
        <taxon>Liliopsida</taxon>
        <taxon>Dioscoreales</taxon>
        <taxon>Dioscoreaceae</taxon>
        <taxon>Dioscorea</taxon>
    </lineage>
</organism>
<feature type="region of interest" description="Disordered" evidence="1">
    <location>
        <begin position="20"/>
        <end position="119"/>
    </location>
</feature>
<evidence type="ECO:0000313" key="3">
    <source>
        <dbReference type="Proteomes" id="UP001085076"/>
    </source>
</evidence>
<dbReference type="Proteomes" id="UP001085076">
    <property type="component" value="Miscellaneous, Linkage group lg10"/>
</dbReference>
<protein>
    <submittedName>
        <fullName evidence="2">Uncharacterized protein</fullName>
    </submittedName>
</protein>
<sequence length="119" mass="13032">MLSVELEEWAHQSWRNWTKGGALRNLPIDGGSWKNSKRNSPNSSSSANPSKYPSTTAPSTIIEPEHEDSMFLPPLNPEHQMLDISGSFSSLPASSSQLGSLMEFNHQPGDDLGLSLESH</sequence>
<name>A0A9D5BWH9_9LILI</name>
<feature type="compositionally biased region" description="Low complexity" evidence="1">
    <location>
        <begin position="32"/>
        <end position="54"/>
    </location>
</feature>
<reference evidence="2" key="2">
    <citation type="journal article" date="2022" name="Hortic Res">
        <title>The genome of Dioscorea zingiberensis sheds light on the biosynthesis, origin and evolution of the medicinally important diosgenin saponins.</title>
        <authorList>
            <person name="Li Y."/>
            <person name="Tan C."/>
            <person name="Li Z."/>
            <person name="Guo J."/>
            <person name="Li S."/>
            <person name="Chen X."/>
            <person name="Wang C."/>
            <person name="Dai X."/>
            <person name="Yang H."/>
            <person name="Song W."/>
            <person name="Hou L."/>
            <person name="Xu J."/>
            <person name="Tong Z."/>
            <person name="Xu A."/>
            <person name="Yuan X."/>
            <person name="Wang W."/>
            <person name="Yang Q."/>
            <person name="Chen L."/>
            <person name="Sun Z."/>
            <person name="Wang K."/>
            <person name="Pan B."/>
            <person name="Chen J."/>
            <person name="Bao Y."/>
            <person name="Liu F."/>
            <person name="Qi X."/>
            <person name="Gang D.R."/>
            <person name="Wen J."/>
            <person name="Li J."/>
        </authorList>
    </citation>
    <scope>NUCLEOTIDE SEQUENCE</scope>
    <source>
        <strain evidence="2">Dzin_1.0</strain>
    </source>
</reference>
<accession>A0A9D5BWH9</accession>
<reference evidence="2" key="1">
    <citation type="submission" date="2021-03" db="EMBL/GenBank/DDBJ databases">
        <authorList>
            <person name="Li Z."/>
            <person name="Yang C."/>
        </authorList>
    </citation>
    <scope>NUCLEOTIDE SEQUENCE</scope>
    <source>
        <strain evidence="2">Dzin_1.0</strain>
        <tissue evidence="2">Leaf</tissue>
    </source>
</reference>
<evidence type="ECO:0000313" key="2">
    <source>
        <dbReference type="EMBL" id="KAJ0962019.1"/>
    </source>
</evidence>
<comment type="caution">
    <text evidence="2">The sequence shown here is derived from an EMBL/GenBank/DDBJ whole genome shotgun (WGS) entry which is preliminary data.</text>
</comment>
<keyword evidence="3" id="KW-1185">Reference proteome</keyword>
<dbReference type="AlphaFoldDB" id="A0A9D5BWH9"/>